<dbReference type="InterPro" id="IPR015422">
    <property type="entry name" value="PyrdxlP-dep_Trfase_small"/>
</dbReference>
<dbReference type="Pfam" id="PF00202">
    <property type="entry name" value="Aminotran_3"/>
    <property type="match status" value="2"/>
</dbReference>
<reference evidence="5 6" key="1">
    <citation type="submission" date="2016-11" db="EMBL/GenBank/DDBJ databases">
        <title>Study of marine rhodopsin-containing bacteria.</title>
        <authorList>
            <person name="Yoshizawa S."/>
            <person name="Kumagai Y."/>
            <person name="Kogure K."/>
        </authorList>
    </citation>
    <scope>NUCLEOTIDE SEQUENCE [LARGE SCALE GENOMIC DNA]</scope>
    <source>
        <strain evidence="5 6">SAORIC-28</strain>
    </source>
</reference>
<dbReference type="NCBIfam" id="NF004856">
    <property type="entry name" value="PRK06209.1"/>
    <property type="match status" value="1"/>
</dbReference>
<gene>
    <name evidence="5" type="ORF">BSZ37_15245</name>
</gene>
<comment type="similarity">
    <text evidence="3">Belongs to the class-III pyridoxal-phosphate-dependent aminotransferase family.</text>
</comment>
<evidence type="ECO:0000256" key="3">
    <source>
        <dbReference type="RuleBase" id="RU003560"/>
    </source>
</evidence>
<dbReference type="InterPro" id="IPR015421">
    <property type="entry name" value="PyrdxlP-dep_Trfase_major"/>
</dbReference>
<dbReference type="AlphaFoldDB" id="A0A271J2F6"/>
<dbReference type="PANTHER" id="PTHR43713">
    <property type="entry name" value="GLUTAMATE-1-SEMIALDEHYDE 2,1-AMINOMUTASE"/>
    <property type="match status" value="1"/>
</dbReference>
<dbReference type="EMBL" id="MQWD01000001">
    <property type="protein sequence ID" value="PAP77701.1"/>
    <property type="molecule type" value="Genomic_DNA"/>
</dbReference>
<dbReference type="SUPFAM" id="SSF53383">
    <property type="entry name" value="PLP-dependent transferases"/>
    <property type="match status" value="1"/>
</dbReference>
<protein>
    <submittedName>
        <fullName evidence="5">Glutamate-1-semialdehyde 2,1-aminomutase</fullName>
    </submittedName>
</protein>
<dbReference type="GO" id="GO:0030170">
    <property type="term" value="F:pyridoxal phosphate binding"/>
    <property type="evidence" value="ECO:0007669"/>
    <property type="project" value="InterPro"/>
</dbReference>
<dbReference type="Gene3D" id="3.90.1150.10">
    <property type="entry name" value="Aspartate Aminotransferase, domain 1"/>
    <property type="match status" value="1"/>
</dbReference>
<evidence type="ECO:0000256" key="1">
    <source>
        <dbReference type="ARBA" id="ARBA00001933"/>
    </source>
</evidence>
<comment type="cofactor">
    <cofactor evidence="1">
        <name>pyridoxal 5'-phosphate</name>
        <dbReference type="ChEBI" id="CHEBI:597326"/>
    </cofactor>
</comment>
<comment type="caution">
    <text evidence="5">The sequence shown here is derived from an EMBL/GenBank/DDBJ whole genome shotgun (WGS) entry which is preliminary data.</text>
</comment>
<dbReference type="Proteomes" id="UP000216339">
    <property type="component" value="Unassembled WGS sequence"/>
</dbReference>
<keyword evidence="6" id="KW-1185">Reference proteome</keyword>
<sequence>MTDPDFGRFAQSRDHQRHAHCLIPGGAHTYAKGDDQMPEWMPVVIDRGKGSHVWDIDGNRFIEYGQGLRAVTLGHAEPRVNRAATEWIARGANFTRPARVELEAAEAFLDLVGADCVKFTKDGSSATTAAVKVARAATGRDVVAICEDHPFLSQDDWFIGTTPMDAGIPDAVKRLTVGFPYGDLGALVEVLDTHRPACVVMEAVRDESDPGEYIRACIAACRERGVVFVLDEMITGFRWSERGVQGLFELDPDLSTFGKALANGFSVSALAGRRDLLEAGGLDTDRDRLFLLSATHGAETHALAAAIEAMRIARDEDVAGQLMRQGARLREAVREVTEAAGLGAFVGTAGRDCNLVFSTRDLDGHASQLFRTLFLQELTRRGVLAPSFVITTAHTDDVIDQTAEAVAGALEVYGRALDAGSVDGFLLGRPVQPVFRKKAGTVWTSVSRPSGDGAVSEAPRIRTTPHA</sequence>
<dbReference type="PANTHER" id="PTHR43713:SF3">
    <property type="entry name" value="GLUTAMATE-1-SEMIALDEHYDE 2,1-AMINOMUTASE 1, CHLOROPLASTIC-RELATED"/>
    <property type="match status" value="1"/>
</dbReference>
<evidence type="ECO:0000313" key="5">
    <source>
        <dbReference type="EMBL" id="PAP77701.1"/>
    </source>
</evidence>
<keyword evidence="2 3" id="KW-0663">Pyridoxal phosphate</keyword>
<name>A0A271J2F6_9BACT</name>
<dbReference type="InterPro" id="IPR005814">
    <property type="entry name" value="Aminotrans_3"/>
</dbReference>
<organism evidence="5 6">
    <name type="scientific">Rubrivirga marina</name>
    <dbReference type="NCBI Taxonomy" id="1196024"/>
    <lineage>
        <taxon>Bacteria</taxon>
        <taxon>Pseudomonadati</taxon>
        <taxon>Rhodothermota</taxon>
        <taxon>Rhodothermia</taxon>
        <taxon>Rhodothermales</taxon>
        <taxon>Rubricoccaceae</taxon>
        <taxon>Rubrivirga</taxon>
    </lineage>
</organism>
<feature type="region of interest" description="Disordered" evidence="4">
    <location>
        <begin position="446"/>
        <end position="467"/>
    </location>
</feature>
<evidence type="ECO:0000313" key="6">
    <source>
        <dbReference type="Proteomes" id="UP000216339"/>
    </source>
</evidence>
<accession>A0A271J2F6</accession>
<dbReference type="Gene3D" id="3.40.640.10">
    <property type="entry name" value="Type I PLP-dependent aspartate aminotransferase-like (Major domain)"/>
    <property type="match status" value="1"/>
</dbReference>
<dbReference type="GO" id="GO:0008483">
    <property type="term" value="F:transaminase activity"/>
    <property type="evidence" value="ECO:0007669"/>
    <property type="project" value="InterPro"/>
</dbReference>
<dbReference type="OrthoDB" id="9762089at2"/>
<proteinExistence type="inferred from homology"/>
<dbReference type="RefSeq" id="WP_095511368.1">
    <property type="nucleotide sequence ID" value="NZ_MQWD01000001.1"/>
</dbReference>
<evidence type="ECO:0000256" key="4">
    <source>
        <dbReference type="SAM" id="MobiDB-lite"/>
    </source>
</evidence>
<evidence type="ECO:0000256" key="2">
    <source>
        <dbReference type="ARBA" id="ARBA00022898"/>
    </source>
</evidence>
<dbReference type="InterPro" id="IPR015424">
    <property type="entry name" value="PyrdxlP-dep_Trfase"/>
</dbReference>